<evidence type="ECO:0000259" key="2">
    <source>
        <dbReference type="Pfam" id="PF03372"/>
    </source>
</evidence>
<dbReference type="Gene3D" id="3.60.10.10">
    <property type="entry name" value="Endonuclease/exonuclease/phosphatase"/>
    <property type="match status" value="1"/>
</dbReference>
<comment type="caution">
    <text evidence="3">The sequence shown here is derived from an EMBL/GenBank/DDBJ whole genome shotgun (WGS) entry which is preliminary data.</text>
</comment>
<accession>A0ABQ2N708</accession>
<dbReference type="InterPro" id="IPR036691">
    <property type="entry name" value="Endo/exonu/phosph_ase_sf"/>
</dbReference>
<organism evidence="3 4">
    <name type="scientific">Nocardioides phosphati</name>
    <dbReference type="NCBI Taxonomy" id="1867775"/>
    <lineage>
        <taxon>Bacteria</taxon>
        <taxon>Bacillati</taxon>
        <taxon>Actinomycetota</taxon>
        <taxon>Actinomycetes</taxon>
        <taxon>Propionibacteriales</taxon>
        <taxon>Nocardioidaceae</taxon>
        <taxon>Nocardioides</taxon>
    </lineage>
</organism>
<feature type="domain" description="Endonuclease/exonuclease/phosphatase" evidence="2">
    <location>
        <begin position="103"/>
        <end position="323"/>
    </location>
</feature>
<evidence type="ECO:0000313" key="3">
    <source>
        <dbReference type="EMBL" id="GGO84787.1"/>
    </source>
</evidence>
<evidence type="ECO:0000313" key="4">
    <source>
        <dbReference type="Proteomes" id="UP000655410"/>
    </source>
</evidence>
<dbReference type="Pfam" id="PF03372">
    <property type="entry name" value="Exo_endo_phos"/>
    <property type="match status" value="1"/>
</dbReference>
<evidence type="ECO:0000256" key="1">
    <source>
        <dbReference type="SAM" id="MobiDB-lite"/>
    </source>
</evidence>
<name>A0ABQ2N708_9ACTN</name>
<feature type="compositionally biased region" description="Low complexity" evidence="1">
    <location>
        <begin position="36"/>
        <end position="61"/>
    </location>
</feature>
<keyword evidence="4" id="KW-1185">Reference proteome</keyword>
<reference evidence="4" key="1">
    <citation type="journal article" date="2019" name="Int. J. Syst. Evol. Microbiol.">
        <title>The Global Catalogue of Microorganisms (GCM) 10K type strain sequencing project: providing services to taxonomists for standard genome sequencing and annotation.</title>
        <authorList>
            <consortium name="The Broad Institute Genomics Platform"/>
            <consortium name="The Broad Institute Genome Sequencing Center for Infectious Disease"/>
            <person name="Wu L."/>
            <person name="Ma J."/>
        </authorList>
    </citation>
    <scope>NUCLEOTIDE SEQUENCE [LARGE SCALE GENOMIC DNA]</scope>
    <source>
        <strain evidence="4">CGMCC 4.7371</strain>
    </source>
</reference>
<dbReference type="SUPFAM" id="SSF56219">
    <property type="entry name" value="DNase I-like"/>
    <property type="match status" value="1"/>
</dbReference>
<gene>
    <name evidence="3" type="ORF">GCM10011584_03200</name>
</gene>
<dbReference type="Proteomes" id="UP000655410">
    <property type="component" value="Unassembled WGS sequence"/>
</dbReference>
<sequence>MRAQLRQTLATVGLVLVLVLVGGALLIAPRLAGDKTPPAAGAPAPTPTTGAPGTALPSPGTDEFDKIFKDAPSPAALRRTMKRKGLVPVGGPPPTVSLDVSVASFNVLGASHTRGPERRKRFAGALARVPGQVAMLDQRSVTIAGLQEFQTPQVHGFLARTRGQWEVYPGVSMGPLLADNSLAWRKDTWEAVERRIVEIPYFGGNPRGMPYVLLQNRTTGHRVWVANFHNPANIGGNFARFRAAALSIEAQLAKRLGANGTPVIFTGDMNDRQAFACPFTAESGMHSADGARTDAAGCHLPPRLNVDWILGNRKVRFSQFLADFAAQHRRLTDHPLITAVATLPAVSNAAECRFGASTKGYLWFCPRTRH</sequence>
<dbReference type="EMBL" id="BMNI01000001">
    <property type="protein sequence ID" value="GGO84787.1"/>
    <property type="molecule type" value="Genomic_DNA"/>
</dbReference>
<dbReference type="InterPro" id="IPR005135">
    <property type="entry name" value="Endo/exonuclease/phosphatase"/>
</dbReference>
<protein>
    <recommendedName>
        <fullName evidence="2">Endonuclease/exonuclease/phosphatase domain-containing protein</fullName>
    </recommendedName>
</protein>
<feature type="region of interest" description="Disordered" evidence="1">
    <location>
        <begin position="32"/>
        <end position="65"/>
    </location>
</feature>
<dbReference type="RefSeq" id="WP_188782219.1">
    <property type="nucleotide sequence ID" value="NZ_BMNI01000001.1"/>
</dbReference>
<proteinExistence type="predicted"/>